<dbReference type="EMBL" id="VZUS01000001">
    <property type="protein sequence ID" value="KAB1187685.1"/>
    <property type="molecule type" value="Genomic_DNA"/>
</dbReference>
<protein>
    <submittedName>
        <fullName evidence="1">Uncharacterized protein</fullName>
    </submittedName>
</protein>
<name>A0A643K3K9_9EURY</name>
<dbReference type="RefSeq" id="WP_151136602.1">
    <property type="nucleotide sequence ID" value="NZ_VZUS01000001.1"/>
</dbReference>
<reference evidence="1" key="1">
    <citation type="submission" date="2019-09" db="EMBL/GenBank/DDBJ databases">
        <title>Genomic analysis of Haloferax sp. CBA1149.</title>
        <authorList>
            <person name="Roh S.W."/>
        </authorList>
    </citation>
    <scope>NUCLEOTIDE SEQUENCE</scope>
    <source>
        <strain evidence="1">CBA1149</strain>
    </source>
</reference>
<comment type="caution">
    <text evidence="1">The sequence shown here is derived from an EMBL/GenBank/DDBJ whole genome shotgun (WGS) entry which is preliminary data.</text>
</comment>
<dbReference type="PROSITE" id="PS51318">
    <property type="entry name" value="TAT"/>
    <property type="match status" value="1"/>
</dbReference>
<proteinExistence type="predicted"/>
<dbReference type="AlphaFoldDB" id="A0A643K3K9"/>
<dbReference type="InterPro" id="IPR006311">
    <property type="entry name" value="TAT_signal"/>
</dbReference>
<accession>A0A643K3K9</accession>
<evidence type="ECO:0000313" key="1">
    <source>
        <dbReference type="EMBL" id="KAB1187685.1"/>
    </source>
</evidence>
<gene>
    <name evidence="1" type="ORF">Hfx1149_06420</name>
</gene>
<sequence>MSERDLLRISRRTVLKIAGTVPVLGTGILATSSPAVAQSPTITQSFETESPGDTSPNAPWVLFKNNGTHVVTTAQASSGSQSFRTANAPLRYASAIGITLDLTDFENILLDLYAENNNPNYGNIKVSLDDAGYGSPNQIALWDFPSTELKNRRGEDPYGGEGQWWRDCLIDLSGVSGVHTVAFWVDGDNDAYWDNIRFFKSIQEVSIDIKPGSDLNPVNPRSAGVIPVAILGTADFDPSSVDVGSLRFGSESAVGGGAGASAAHGGHLEDVDGDGIVDLVLHFPVQDTGFGDGDELGIIVGQLDDGTNISGSDGVKVR</sequence>
<organism evidence="1">
    <name type="scientific">Haloferax sp. CBA1149</name>
    <dbReference type="NCBI Taxonomy" id="2650753"/>
    <lineage>
        <taxon>Archaea</taxon>
        <taxon>Methanobacteriati</taxon>
        <taxon>Methanobacteriota</taxon>
        <taxon>Stenosarchaea group</taxon>
        <taxon>Halobacteria</taxon>
        <taxon>Halobacteriales</taxon>
        <taxon>Haloferacaceae</taxon>
        <taxon>Haloferax</taxon>
    </lineage>
</organism>